<dbReference type="RefSeq" id="XP_068361236.1">
    <property type="nucleotide sequence ID" value="XM_068503225.1"/>
</dbReference>
<dbReference type="OrthoDB" id="10622577at2759"/>
<name>A0A1J4KEF9_9EUKA</name>
<organism evidence="2 3">
    <name type="scientific">Tritrichomonas foetus</name>
    <dbReference type="NCBI Taxonomy" id="1144522"/>
    <lineage>
        <taxon>Eukaryota</taxon>
        <taxon>Metamonada</taxon>
        <taxon>Parabasalia</taxon>
        <taxon>Tritrichomonadida</taxon>
        <taxon>Tritrichomonadidae</taxon>
        <taxon>Tritrichomonas</taxon>
    </lineage>
</organism>
<feature type="region of interest" description="Disordered" evidence="1">
    <location>
        <begin position="149"/>
        <end position="176"/>
    </location>
</feature>
<gene>
    <name evidence="2" type="ORF">TRFO_23564</name>
</gene>
<sequence>METTITVYLHDTDNQVQSIIVHPYDSLRLLDDFITTKGKRVLFCNGSILMPAFSFSYLNINNGDHVFVVRPKESPRNQNSPSKKMDHPFGGNRKEILKRMAQSFNRDCPSLNIIKDPTIFHEASRIADIINNHRDSDILTRYYNLQQKTEEQNRTKQNKKAELSSPVILPSPPTPSSEALPLLWGAF</sequence>
<feature type="region of interest" description="Disordered" evidence="1">
    <location>
        <begin position="72"/>
        <end position="91"/>
    </location>
</feature>
<feature type="compositionally biased region" description="Basic and acidic residues" evidence="1">
    <location>
        <begin position="149"/>
        <end position="162"/>
    </location>
</feature>
<reference evidence="2" key="1">
    <citation type="submission" date="2016-10" db="EMBL/GenBank/DDBJ databases">
        <authorList>
            <person name="Benchimol M."/>
            <person name="Almeida L.G."/>
            <person name="Vasconcelos A.T."/>
            <person name="Perreira-Neves A."/>
            <person name="Rosa I.A."/>
            <person name="Tasca T."/>
            <person name="Bogo M.R."/>
            <person name="de Souza W."/>
        </authorList>
    </citation>
    <scope>NUCLEOTIDE SEQUENCE [LARGE SCALE GENOMIC DNA]</scope>
    <source>
        <strain evidence="2">K</strain>
    </source>
</reference>
<evidence type="ECO:0000313" key="3">
    <source>
        <dbReference type="Proteomes" id="UP000179807"/>
    </source>
</evidence>
<dbReference type="AlphaFoldDB" id="A0A1J4KEF9"/>
<accession>A0A1J4KEF9</accession>
<keyword evidence="3" id="KW-1185">Reference proteome</keyword>
<dbReference type="GeneID" id="94837929"/>
<evidence type="ECO:0008006" key="4">
    <source>
        <dbReference type="Google" id="ProtNLM"/>
    </source>
</evidence>
<dbReference type="InterPro" id="IPR029071">
    <property type="entry name" value="Ubiquitin-like_domsf"/>
</dbReference>
<evidence type="ECO:0000313" key="2">
    <source>
        <dbReference type="EMBL" id="OHT08100.1"/>
    </source>
</evidence>
<protein>
    <recommendedName>
        <fullName evidence="4">Ubiquitin-like domain-containing protein</fullName>
    </recommendedName>
</protein>
<proteinExistence type="predicted"/>
<dbReference type="EMBL" id="MLAK01000678">
    <property type="protein sequence ID" value="OHT08100.1"/>
    <property type="molecule type" value="Genomic_DNA"/>
</dbReference>
<dbReference type="Proteomes" id="UP000179807">
    <property type="component" value="Unassembled WGS sequence"/>
</dbReference>
<dbReference type="SUPFAM" id="SSF54236">
    <property type="entry name" value="Ubiquitin-like"/>
    <property type="match status" value="1"/>
</dbReference>
<comment type="caution">
    <text evidence="2">The sequence shown here is derived from an EMBL/GenBank/DDBJ whole genome shotgun (WGS) entry which is preliminary data.</text>
</comment>
<dbReference type="VEuPathDB" id="TrichDB:TRFO_23564"/>
<evidence type="ECO:0000256" key="1">
    <source>
        <dbReference type="SAM" id="MobiDB-lite"/>
    </source>
</evidence>